<sequence length="85" mass="10029">VKEYQEKDKIRSKPDKNEKRGEAGKSQKQLQWIKQEKLKKTQKEGPEMQSPTSFHKERKEQGLLLQFKKVQVEGLNLPKYLSCIT</sequence>
<dbReference type="AlphaFoldDB" id="A0A699L4Z0"/>
<reference evidence="2" key="1">
    <citation type="journal article" date="2019" name="Sci. Rep.">
        <title>Draft genome of Tanacetum cinerariifolium, the natural source of mosquito coil.</title>
        <authorList>
            <person name="Yamashiro T."/>
            <person name="Shiraishi A."/>
            <person name="Satake H."/>
            <person name="Nakayama K."/>
        </authorList>
    </citation>
    <scope>NUCLEOTIDE SEQUENCE</scope>
</reference>
<evidence type="ECO:0000313" key="2">
    <source>
        <dbReference type="EMBL" id="GFB26368.1"/>
    </source>
</evidence>
<feature type="non-terminal residue" evidence="2">
    <location>
        <position position="1"/>
    </location>
</feature>
<evidence type="ECO:0000256" key="1">
    <source>
        <dbReference type="SAM" id="MobiDB-lite"/>
    </source>
</evidence>
<accession>A0A699L4Z0</accession>
<feature type="compositionally biased region" description="Basic and acidic residues" evidence="1">
    <location>
        <begin position="34"/>
        <end position="46"/>
    </location>
</feature>
<feature type="region of interest" description="Disordered" evidence="1">
    <location>
        <begin position="1"/>
        <end position="57"/>
    </location>
</feature>
<feature type="compositionally biased region" description="Basic and acidic residues" evidence="1">
    <location>
        <begin position="1"/>
        <end position="25"/>
    </location>
</feature>
<gene>
    <name evidence="2" type="ORF">Tci_698339</name>
</gene>
<name>A0A699L4Z0_TANCI</name>
<organism evidence="2">
    <name type="scientific">Tanacetum cinerariifolium</name>
    <name type="common">Dalmatian daisy</name>
    <name type="synonym">Chrysanthemum cinerariifolium</name>
    <dbReference type="NCBI Taxonomy" id="118510"/>
    <lineage>
        <taxon>Eukaryota</taxon>
        <taxon>Viridiplantae</taxon>
        <taxon>Streptophyta</taxon>
        <taxon>Embryophyta</taxon>
        <taxon>Tracheophyta</taxon>
        <taxon>Spermatophyta</taxon>
        <taxon>Magnoliopsida</taxon>
        <taxon>eudicotyledons</taxon>
        <taxon>Gunneridae</taxon>
        <taxon>Pentapetalae</taxon>
        <taxon>asterids</taxon>
        <taxon>campanulids</taxon>
        <taxon>Asterales</taxon>
        <taxon>Asteraceae</taxon>
        <taxon>Asteroideae</taxon>
        <taxon>Anthemideae</taxon>
        <taxon>Anthemidinae</taxon>
        <taxon>Tanacetum</taxon>
    </lineage>
</organism>
<proteinExistence type="predicted"/>
<dbReference type="EMBL" id="BKCJ010588285">
    <property type="protein sequence ID" value="GFB26368.1"/>
    <property type="molecule type" value="Genomic_DNA"/>
</dbReference>
<comment type="caution">
    <text evidence="2">The sequence shown here is derived from an EMBL/GenBank/DDBJ whole genome shotgun (WGS) entry which is preliminary data.</text>
</comment>
<protein>
    <submittedName>
        <fullName evidence="2">Uncharacterized protein</fullName>
    </submittedName>
</protein>